<sequence length="829" mass="94413">MSLEARQPVIAGISGRYPNSDNLEQFWNNLMNGAQMCSVDDTRWPVGFMGLPKRTGKIKRIDRFDYEFFNVNEFDANFMDPQLRLLHETTYEAIWDAGIDPNRLRGSNTGVYVGLCYSDTDTALKEDDSSPVNYIQCEASRLSYAFDFRGPAVVVDTACASMFTALNEGLVALKNELCDNLIVAGAAQESSMITNDFLALLNDVSKIGYESGLYYRGFMIIDEYNKPTKCVIHGCHKTPLCFAFLEEEQTFNIYKDIFKMKIIEVSFNVSCEIMKTVGIPLREIISNRKRKNVNNVTGKVLNAALIIALIEVLKFLGVTPSRIISSSNGEILSAFARGCINHRQALLLTFFAANRNQNGHGSMLRAICSQIIKRKANCQCGNICHSFNGPMKRNGSSTLSDALFSTKNEICVDAGDLSNDISIITFTSREIFENTFTGARTSRLYSPFYREDNSKQKNQTATVESVHHVPFTGCVDESADDDEEFNVYSERCLKHLNEIISSTANDENNDNDEVEHNDNEDANESEVNACKKFENGEQYALLSALNEAIAEKKSALQTLQMLRSKSNKELANDLIFKHSETQLFQPFIELIFENTRSKYLNVLEANISTSSVCETIASLFDFYDCYERNYVVIHSEKSLKVKKEIVNSIYKMKADESIIPNSITNLDIVIVKDENTTSYFSSKMLSSERLKRFLHSCYEAMNESAFLLWYTREEMTKIERTLYAAVNEQPVTLFDFNQVMSIMSEAKFTYIGKRTNSKRAMVLLFRKCMPYDLQPILIETKAFSFDWIETLKREVKCERNNKIWLLADEDFSGIVGFHDEWTIYDDFYE</sequence>
<keyword evidence="5" id="KW-0560">Oxidoreductase</keyword>
<evidence type="ECO:0000256" key="7">
    <source>
        <dbReference type="ARBA" id="ARBA00023160"/>
    </source>
</evidence>
<dbReference type="Gene3D" id="3.40.366.10">
    <property type="entry name" value="Malonyl-Coenzyme A Acyl Carrier Protein, domain 2"/>
    <property type="match status" value="1"/>
</dbReference>
<dbReference type="PANTHER" id="PTHR43775">
    <property type="entry name" value="FATTY ACID SYNTHASE"/>
    <property type="match status" value="1"/>
</dbReference>
<evidence type="ECO:0000256" key="6">
    <source>
        <dbReference type="ARBA" id="ARBA00023098"/>
    </source>
</evidence>
<feature type="non-terminal residue" evidence="11">
    <location>
        <position position="829"/>
    </location>
</feature>
<dbReference type="CDD" id="cd00833">
    <property type="entry name" value="PKS"/>
    <property type="match status" value="1"/>
</dbReference>
<evidence type="ECO:0000256" key="8">
    <source>
        <dbReference type="ARBA" id="ARBA00023268"/>
    </source>
</evidence>
<dbReference type="InterPro" id="IPR016039">
    <property type="entry name" value="Thiolase-like"/>
</dbReference>
<reference evidence="11 12" key="1">
    <citation type="journal article" date="2018" name="Gigascience">
        <title>Genomes of trombidid mites reveal novel predicted allergens and laterally-transferred genes associated with secondary metabolism.</title>
        <authorList>
            <person name="Dong X."/>
            <person name="Chaisiri K."/>
            <person name="Xia D."/>
            <person name="Armstrong S.D."/>
            <person name="Fang Y."/>
            <person name="Donnelly M.J."/>
            <person name="Kadowaki T."/>
            <person name="McGarry J.W."/>
            <person name="Darby A.C."/>
            <person name="Makepeace B.L."/>
        </authorList>
    </citation>
    <scope>NUCLEOTIDE SEQUENCE [LARGE SCALE GENOMIC DNA]</scope>
    <source>
        <strain evidence="11">UoL-WK</strain>
    </source>
</reference>
<evidence type="ECO:0000256" key="4">
    <source>
        <dbReference type="ARBA" id="ARBA00022857"/>
    </source>
</evidence>
<proteinExistence type="predicted"/>
<keyword evidence="4" id="KW-0521">NADP</keyword>
<dbReference type="Gene3D" id="3.40.50.150">
    <property type="entry name" value="Vaccinia Virus protein VP39"/>
    <property type="match status" value="1"/>
</dbReference>
<keyword evidence="1" id="KW-0596">Phosphopantetheine</keyword>
<evidence type="ECO:0000256" key="3">
    <source>
        <dbReference type="ARBA" id="ARBA00022832"/>
    </source>
</evidence>
<keyword evidence="12" id="KW-1185">Reference proteome</keyword>
<name>A0A443R553_9ACAR</name>
<keyword evidence="7" id="KW-0275">Fatty acid biosynthesis</keyword>
<comment type="caution">
    <text evidence="11">The sequence shown here is derived from an EMBL/GenBank/DDBJ whole genome shotgun (WGS) entry which is preliminary data.</text>
</comment>
<dbReference type="Gene3D" id="3.40.47.10">
    <property type="match status" value="1"/>
</dbReference>
<dbReference type="AlphaFoldDB" id="A0A443R553"/>
<evidence type="ECO:0000259" key="10">
    <source>
        <dbReference type="PROSITE" id="PS52004"/>
    </source>
</evidence>
<evidence type="ECO:0000256" key="2">
    <source>
        <dbReference type="ARBA" id="ARBA00022516"/>
    </source>
</evidence>
<evidence type="ECO:0000313" key="11">
    <source>
        <dbReference type="EMBL" id="RWS10399.1"/>
    </source>
</evidence>
<dbReference type="InterPro" id="IPR001227">
    <property type="entry name" value="Ac_transferase_dom_sf"/>
</dbReference>
<keyword evidence="3" id="KW-0276">Fatty acid metabolism</keyword>
<dbReference type="GO" id="GO:0004312">
    <property type="term" value="F:fatty acid synthase activity"/>
    <property type="evidence" value="ECO:0007669"/>
    <property type="project" value="TreeGrafter"/>
</dbReference>
<keyword evidence="8" id="KW-0511">Multifunctional enzyme</keyword>
<dbReference type="EMBL" id="NCKU01002109">
    <property type="protein sequence ID" value="RWS10399.1"/>
    <property type="molecule type" value="Genomic_DNA"/>
</dbReference>
<dbReference type="Pfam" id="PF00109">
    <property type="entry name" value="ketoacyl-synt"/>
    <property type="match status" value="1"/>
</dbReference>
<evidence type="ECO:0000256" key="5">
    <source>
        <dbReference type="ARBA" id="ARBA00023002"/>
    </source>
</evidence>
<protein>
    <recommendedName>
        <fullName evidence="10">Ketosynthase family 3 (KS3) domain-containing protein</fullName>
    </recommendedName>
</protein>
<dbReference type="SMART" id="SM00825">
    <property type="entry name" value="PKS_KS"/>
    <property type="match status" value="1"/>
</dbReference>
<feature type="domain" description="Ketosynthase family 3 (KS3)" evidence="10">
    <location>
        <begin position="5"/>
        <end position="186"/>
    </location>
</feature>
<dbReference type="STRING" id="1965070.A0A443R553"/>
<dbReference type="PANTHER" id="PTHR43775:SF7">
    <property type="entry name" value="FATTY ACID SYNTHASE"/>
    <property type="match status" value="1"/>
</dbReference>
<feature type="region of interest" description="Disordered" evidence="9">
    <location>
        <begin position="503"/>
        <end position="525"/>
    </location>
</feature>
<keyword evidence="6" id="KW-0443">Lipid metabolism</keyword>
<dbReference type="InterPro" id="IPR029063">
    <property type="entry name" value="SAM-dependent_MTases_sf"/>
</dbReference>
<evidence type="ECO:0000256" key="1">
    <source>
        <dbReference type="ARBA" id="ARBA00022450"/>
    </source>
</evidence>
<gene>
    <name evidence="11" type="ORF">B4U79_10038</name>
</gene>
<dbReference type="InterPro" id="IPR050091">
    <property type="entry name" value="PKS_NRPS_Biosynth_Enz"/>
</dbReference>
<dbReference type="InterPro" id="IPR014030">
    <property type="entry name" value="Ketoacyl_synth_N"/>
</dbReference>
<dbReference type="GO" id="GO:0006633">
    <property type="term" value="P:fatty acid biosynthetic process"/>
    <property type="evidence" value="ECO:0007669"/>
    <property type="project" value="TreeGrafter"/>
</dbReference>
<organism evidence="11 12">
    <name type="scientific">Dinothrombium tinctorium</name>
    <dbReference type="NCBI Taxonomy" id="1965070"/>
    <lineage>
        <taxon>Eukaryota</taxon>
        <taxon>Metazoa</taxon>
        <taxon>Ecdysozoa</taxon>
        <taxon>Arthropoda</taxon>
        <taxon>Chelicerata</taxon>
        <taxon>Arachnida</taxon>
        <taxon>Acari</taxon>
        <taxon>Acariformes</taxon>
        <taxon>Trombidiformes</taxon>
        <taxon>Prostigmata</taxon>
        <taxon>Anystina</taxon>
        <taxon>Parasitengona</taxon>
        <taxon>Trombidioidea</taxon>
        <taxon>Trombidiidae</taxon>
        <taxon>Dinothrombium</taxon>
    </lineage>
</organism>
<dbReference type="Proteomes" id="UP000285301">
    <property type="component" value="Unassembled WGS sequence"/>
</dbReference>
<evidence type="ECO:0000313" key="12">
    <source>
        <dbReference type="Proteomes" id="UP000285301"/>
    </source>
</evidence>
<dbReference type="SUPFAM" id="SSF53901">
    <property type="entry name" value="Thiolase-like"/>
    <property type="match status" value="1"/>
</dbReference>
<dbReference type="InterPro" id="IPR020841">
    <property type="entry name" value="PKS_Beta-ketoAc_synthase_dom"/>
</dbReference>
<evidence type="ECO:0000256" key="9">
    <source>
        <dbReference type="SAM" id="MobiDB-lite"/>
    </source>
</evidence>
<dbReference type="PROSITE" id="PS52004">
    <property type="entry name" value="KS3_2"/>
    <property type="match status" value="1"/>
</dbReference>
<keyword evidence="2" id="KW-0444">Lipid biosynthesis</keyword>
<dbReference type="OrthoDB" id="329835at2759"/>
<accession>A0A443R553</accession>